<evidence type="ECO:0000256" key="15">
    <source>
        <dbReference type="ARBA" id="ARBA00023012"/>
    </source>
</evidence>
<keyword evidence="14" id="KW-0408">Iron</keyword>
<dbReference type="PANTHER" id="PTHR24421:SF10">
    <property type="entry name" value="NITRATE_NITRITE SENSOR PROTEIN NARQ"/>
    <property type="match status" value="1"/>
</dbReference>
<keyword evidence="13" id="KW-0067">ATP-binding</keyword>
<protein>
    <recommendedName>
        <fullName evidence="5">Oxygen sensor histidine kinase NreB</fullName>
        <ecNumber evidence="4">2.7.13.3</ecNumber>
    </recommendedName>
    <alternativeName>
        <fullName evidence="18">Nitrogen regulation protein B</fullName>
    </alternativeName>
</protein>
<evidence type="ECO:0000313" key="21">
    <source>
        <dbReference type="EMBL" id="NYE09029.1"/>
    </source>
</evidence>
<keyword evidence="11" id="KW-0547">Nucleotide-binding</keyword>
<evidence type="ECO:0000256" key="12">
    <source>
        <dbReference type="ARBA" id="ARBA00022777"/>
    </source>
</evidence>
<evidence type="ECO:0000256" key="14">
    <source>
        <dbReference type="ARBA" id="ARBA00023004"/>
    </source>
</evidence>
<feature type="transmembrane region" description="Helical" evidence="19">
    <location>
        <begin position="71"/>
        <end position="96"/>
    </location>
</feature>
<keyword evidence="16" id="KW-0411">Iron-sulfur</keyword>
<organism evidence="21 22">
    <name type="scientific">Neobacillus niacini</name>
    <dbReference type="NCBI Taxonomy" id="86668"/>
    <lineage>
        <taxon>Bacteria</taxon>
        <taxon>Bacillati</taxon>
        <taxon>Bacillota</taxon>
        <taxon>Bacilli</taxon>
        <taxon>Bacillales</taxon>
        <taxon>Bacillaceae</taxon>
        <taxon>Neobacillus</taxon>
    </lineage>
</organism>
<dbReference type="PRINTS" id="PR00344">
    <property type="entry name" value="BCTRLSENSOR"/>
</dbReference>
<evidence type="ECO:0000256" key="18">
    <source>
        <dbReference type="ARBA" id="ARBA00030800"/>
    </source>
</evidence>
<dbReference type="Proteomes" id="UP000548423">
    <property type="component" value="Unassembled WGS sequence"/>
</dbReference>
<evidence type="ECO:0000256" key="4">
    <source>
        <dbReference type="ARBA" id="ARBA00012438"/>
    </source>
</evidence>
<name>A0A852TL35_9BACI</name>
<proteinExistence type="predicted"/>
<evidence type="ECO:0000256" key="8">
    <source>
        <dbReference type="ARBA" id="ARBA00022553"/>
    </source>
</evidence>
<evidence type="ECO:0000256" key="7">
    <source>
        <dbReference type="ARBA" id="ARBA00022490"/>
    </source>
</evidence>
<dbReference type="GO" id="GO:0046983">
    <property type="term" value="F:protein dimerization activity"/>
    <property type="evidence" value="ECO:0007669"/>
    <property type="project" value="InterPro"/>
</dbReference>
<feature type="transmembrane region" description="Helical" evidence="19">
    <location>
        <begin position="163"/>
        <end position="181"/>
    </location>
</feature>
<dbReference type="InterPro" id="IPR011712">
    <property type="entry name" value="Sig_transdc_His_kin_sub3_dim/P"/>
</dbReference>
<dbReference type="InterPro" id="IPR004358">
    <property type="entry name" value="Sig_transdc_His_kin-like_C"/>
</dbReference>
<evidence type="ECO:0000256" key="16">
    <source>
        <dbReference type="ARBA" id="ARBA00023014"/>
    </source>
</evidence>
<dbReference type="GO" id="GO:0005524">
    <property type="term" value="F:ATP binding"/>
    <property type="evidence" value="ECO:0007669"/>
    <property type="project" value="UniProtKB-KW"/>
</dbReference>
<comment type="caution">
    <text evidence="21">The sequence shown here is derived from an EMBL/GenBank/DDBJ whole genome shotgun (WGS) entry which is preliminary data.</text>
</comment>
<sequence length="686" mass="77394">MKRRFSGLLDLLSHGAWWYITVISVALFVYSETKVYDLLLNVCSGDDCQDLFLLTAEEAQSLLSFGMSMSFYSGILVVLLLKQFLSFFVVGTLLYVYGIRDRICLYTSILLIATGTIMSISTPIISEAPHLDHFFKVESFVGDLYLFFFFFFLFPDGRFQPKWLLYPALIGLVGNIGIYFLPGSVIDPTTWPIAARSGIWLSLHGFVIYSQIYRYRHAENKQLKRQIRWFAVSLSGFILSVLSLLIFSTFGDNGLLKLFMWFVYYLALLFMPFSIGIAILEQRQRHLSVVFSRTIVYSFVTLIVMGVYVLIVGSLGFLLNDQNNIFISLLATGIVAILFQPLRTKIQHSVNTLVYGDREDPYKILSSLTQRLELTMTNSSVLYTIVEEVAKALKLPFAAIEMELGGNFERVAVFGEELQVRSEFLLKLKGECIGILIVGARSLQETLPPDKVYLLNDLLRQVTMAVQTVRITSELKRSRIKLVSFREEERRRLRRDLHDGLGASLASISLGMDNLVFQNGVDLAVKNRLLELQGNLRTAIAEIRQLVYNLRPPALDELGLIFALDELCRKYEGSSIKVSLEASEIDFPLHPAIEVAAYRIVQEAVTNAGKHSKGSYCKVTLGLDESSLIMTIEDNGVGLKDDRKNGIGLHSMRERAEEVDGQFLIKNNNGLGTTIEVRLPLWAEGE</sequence>
<dbReference type="InterPro" id="IPR050482">
    <property type="entry name" value="Sensor_HK_TwoCompSys"/>
</dbReference>
<dbReference type="PANTHER" id="PTHR24421">
    <property type="entry name" value="NITRATE/NITRITE SENSOR PROTEIN NARX-RELATED"/>
    <property type="match status" value="1"/>
</dbReference>
<evidence type="ECO:0000256" key="13">
    <source>
        <dbReference type="ARBA" id="ARBA00022840"/>
    </source>
</evidence>
<dbReference type="GO" id="GO:0046872">
    <property type="term" value="F:metal ion binding"/>
    <property type="evidence" value="ECO:0007669"/>
    <property type="project" value="UniProtKB-KW"/>
</dbReference>
<reference evidence="22" key="1">
    <citation type="submission" date="2020-07" db="EMBL/GenBank/DDBJ databases">
        <authorList>
            <person name="Partida-Martinez L."/>
            <person name="Huntemann M."/>
            <person name="Clum A."/>
            <person name="Wang J."/>
            <person name="Palaniappan K."/>
            <person name="Ritter S."/>
            <person name="Chen I.-M."/>
            <person name="Stamatis D."/>
            <person name="Reddy T."/>
            <person name="O'Malley R."/>
            <person name="Daum C."/>
            <person name="Shapiro N."/>
            <person name="Ivanova N."/>
            <person name="Kyrpides N."/>
            <person name="Woyke T."/>
        </authorList>
    </citation>
    <scope>NUCLEOTIDE SEQUENCE [LARGE SCALE GENOMIC DNA]</scope>
    <source>
        <strain evidence="22">AT2.8</strain>
    </source>
</reference>
<feature type="transmembrane region" description="Helical" evidence="19">
    <location>
        <begin position="227"/>
        <end position="250"/>
    </location>
</feature>
<accession>A0A852TL35</accession>
<dbReference type="CDD" id="cd16917">
    <property type="entry name" value="HATPase_UhpB-NarQ-NarX-like"/>
    <property type="match status" value="1"/>
</dbReference>
<comment type="cofactor">
    <cofactor evidence="2">
        <name>[4Fe-4S] cluster</name>
        <dbReference type="ChEBI" id="CHEBI:49883"/>
    </cofactor>
</comment>
<evidence type="ECO:0000256" key="3">
    <source>
        <dbReference type="ARBA" id="ARBA00004496"/>
    </source>
</evidence>
<feature type="domain" description="Histidine kinase" evidence="20">
    <location>
        <begin position="599"/>
        <end position="683"/>
    </location>
</feature>
<dbReference type="InterPro" id="IPR003594">
    <property type="entry name" value="HATPase_dom"/>
</dbReference>
<dbReference type="Pfam" id="PF07730">
    <property type="entry name" value="HisKA_3"/>
    <property type="match status" value="1"/>
</dbReference>
<dbReference type="EC" id="2.7.13.3" evidence="4"/>
<evidence type="ECO:0000256" key="17">
    <source>
        <dbReference type="ARBA" id="ARBA00024827"/>
    </source>
</evidence>
<dbReference type="AlphaFoldDB" id="A0A852TL35"/>
<dbReference type="InterPro" id="IPR036890">
    <property type="entry name" value="HATPase_C_sf"/>
</dbReference>
<feature type="transmembrane region" description="Helical" evidence="19">
    <location>
        <begin position="193"/>
        <end position="215"/>
    </location>
</feature>
<evidence type="ECO:0000256" key="10">
    <source>
        <dbReference type="ARBA" id="ARBA00022723"/>
    </source>
</evidence>
<keyword evidence="19" id="KW-0472">Membrane</keyword>
<dbReference type="GO" id="GO:0016020">
    <property type="term" value="C:membrane"/>
    <property type="evidence" value="ECO:0007669"/>
    <property type="project" value="InterPro"/>
</dbReference>
<dbReference type="EMBL" id="JACCBX010000018">
    <property type="protein sequence ID" value="NYE09029.1"/>
    <property type="molecule type" value="Genomic_DNA"/>
</dbReference>
<keyword evidence="15" id="KW-0902">Two-component regulatory system</keyword>
<feature type="transmembrane region" description="Helical" evidence="19">
    <location>
        <begin position="325"/>
        <end position="342"/>
    </location>
</feature>
<evidence type="ECO:0000256" key="11">
    <source>
        <dbReference type="ARBA" id="ARBA00022741"/>
    </source>
</evidence>
<comment type="catalytic activity">
    <reaction evidence="1">
        <text>ATP + protein L-histidine = ADP + protein N-phospho-L-histidine.</text>
        <dbReference type="EC" id="2.7.13.3"/>
    </reaction>
</comment>
<evidence type="ECO:0000256" key="19">
    <source>
        <dbReference type="SAM" id="Phobius"/>
    </source>
</evidence>
<evidence type="ECO:0000259" key="20">
    <source>
        <dbReference type="PROSITE" id="PS50109"/>
    </source>
</evidence>
<evidence type="ECO:0000256" key="9">
    <source>
        <dbReference type="ARBA" id="ARBA00022679"/>
    </source>
</evidence>
<evidence type="ECO:0000256" key="6">
    <source>
        <dbReference type="ARBA" id="ARBA00022485"/>
    </source>
</evidence>
<dbReference type="InterPro" id="IPR005467">
    <property type="entry name" value="His_kinase_dom"/>
</dbReference>
<comment type="function">
    <text evidence="17">Member of the two-component regulatory system NreB/NreC involved in the control of dissimilatory nitrate/nitrite reduction in response to oxygen. NreB functions as a direct oxygen sensor histidine kinase which is autophosphorylated, in the absence of oxygen, probably at the conserved histidine residue, and transfers its phosphate group probably to a conserved aspartate residue of NreC. NreB/NreC activates the expression of the nitrate (narGHJI) and nitrite (nir) reductase operons, as well as the putative nitrate transporter gene narT.</text>
</comment>
<feature type="transmembrane region" description="Helical" evidence="19">
    <location>
        <begin position="103"/>
        <end position="125"/>
    </location>
</feature>
<keyword evidence="10" id="KW-0479">Metal-binding</keyword>
<evidence type="ECO:0000256" key="1">
    <source>
        <dbReference type="ARBA" id="ARBA00000085"/>
    </source>
</evidence>
<reference evidence="22" key="2">
    <citation type="submission" date="2020-08" db="EMBL/GenBank/DDBJ databases">
        <title>The Agave Microbiome: Exploring the role of microbial communities in plant adaptations to desert environments.</title>
        <authorList>
            <person name="Partida-Martinez L.P."/>
        </authorList>
    </citation>
    <scope>NUCLEOTIDE SEQUENCE [LARGE SCALE GENOMIC DNA]</scope>
    <source>
        <strain evidence="22">AT2.8</strain>
    </source>
</reference>
<dbReference type="GO" id="GO:0000155">
    <property type="term" value="F:phosphorelay sensor kinase activity"/>
    <property type="evidence" value="ECO:0007669"/>
    <property type="project" value="InterPro"/>
</dbReference>
<dbReference type="GO" id="GO:0005737">
    <property type="term" value="C:cytoplasm"/>
    <property type="evidence" value="ECO:0007669"/>
    <property type="project" value="UniProtKB-SubCell"/>
</dbReference>
<evidence type="ECO:0000256" key="2">
    <source>
        <dbReference type="ARBA" id="ARBA00001966"/>
    </source>
</evidence>
<feature type="transmembrane region" description="Helical" evidence="19">
    <location>
        <begin position="137"/>
        <end position="154"/>
    </location>
</feature>
<feature type="transmembrane region" description="Helical" evidence="19">
    <location>
        <begin position="294"/>
        <end position="319"/>
    </location>
</feature>
<feature type="transmembrane region" description="Helical" evidence="19">
    <location>
        <begin position="262"/>
        <end position="282"/>
    </location>
</feature>
<dbReference type="SMART" id="SM00387">
    <property type="entry name" value="HATPase_c"/>
    <property type="match status" value="1"/>
</dbReference>
<dbReference type="Gene3D" id="3.30.565.10">
    <property type="entry name" value="Histidine kinase-like ATPase, C-terminal domain"/>
    <property type="match status" value="1"/>
</dbReference>
<dbReference type="SUPFAM" id="SSF55874">
    <property type="entry name" value="ATPase domain of HSP90 chaperone/DNA topoisomerase II/histidine kinase"/>
    <property type="match status" value="1"/>
</dbReference>
<comment type="subcellular location">
    <subcellularLocation>
        <location evidence="3">Cytoplasm</location>
    </subcellularLocation>
</comment>
<evidence type="ECO:0000256" key="5">
    <source>
        <dbReference type="ARBA" id="ARBA00017322"/>
    </source>
</evidence>
<keyword evidence="19" id="KW-0812">Transmembrane</keyword>
<keyword evidence="19" id="KW-1133">Transmembrane helix</keyword>
<dbReference type="Gene3D" id="1.20.5.1930">
    <property type="match status" value="1"/>
</dbReference>
<feature type="transmembrane region" description="Helical" evidence="19">
    <location>
        <begin position="12"/>
        <end position="30"/>
    </location>
</feature>
<keyword evidence="7" id="KW-0963">Cytoplasm</keyword>
<evidence type="ECO:0000313" key="22">
    <source>
        <dbReference type="Proteomes" id="UP000548423"/>
    </source>
</evidence>
<dbReference type="Pfam" id="PF02518">
    <property type="entry name" value="HATPase_c"/>
    <property type="match status" value="1"/>
</dbReference>
<dbReference type="PROSITE" id="PS50109">
    <property type="entry name" value="HIS_KIN"/>
    <property type="match status" value="1"/>
</dbReference>
<gene>
    <name evidence="21" type="ORF">F4694_005886</name>
</gene>
<keyword evidence="12 21" id="KW-0418">Kinase</keyword>
<keyword evidence="9" id="KW-0808">Transferase</keyword>
<keyword evidence="6" id="KW-0004">4Fe-4S</keyword>
<keyword evidence="8" id="KW-0597">Phosphoprotein</keyword>
<dbReference type="GO" id="GO:0051539">
    <property type="term" value="F:4 iron, 4 sulfur cluster binding"/>
    <property type="evidence" value="ECO:0007669"/>
    <property type="project" value="UniProtKB-KW"/>
</dbReference>